<reference evidence="1" key="1">
    <citation type="submission" date="2024-04" db="EMBL/GenBank/DDBJ databases">
        <title>Complete genome sequence of Sphingobacterium thalpophiium BAA-1094.</title>
        <authorList>
            <person name="Adaikpoh B.I."/>
        </authorList>
    </citation>
    <scope>NUCLEOTIDE SEQUENCE</scope>
    <source>
        <strain evidence="1">BAA-1094</strain>
    </source>
</reference>
<name>A0ACD5C1X1_9SPHI</name>
<evidence type="ECO:0000313" key="1">
    <source>
        <dbReference type="EMBL" id="WZN55855.1"/>
    </source>
</evidence>
<organism evidence="1 2">
    <name type="scientific">Sphingobacterium thalpophilum</name>
    <dbReference type="NCBI Taxonomy" id="259"/>
    <lineage>
        <taxon>Bacteria</taxon>
        <taxon>Pseudomonadati</taxon>
        <taxon>Bacteroidota</taxon>
        <taxon>Sphingobacteriia</taxon>
        <taxon>Sphingobacteriales</taxon>
        <taxon>Sphingobacteriaceae</taxon>
        <taxon>Sphingobacterium</taxon>
    </lineage>
</organism>
<dbReference type="Proteomes" id="UP001485301">
    <property type="component" value="Chromosome"/>
</dbReference>
<sequence length="369" mass="41577">METWCHIHDVDQVDSPALLVYPDRIVKNIDRALHIVHGRADRLRPHIKTNKCREVCQLMMMDRGITKFKCATIAEAELLGVIGAKDVLLAYQPVGPKIDRFLNLVTAFPETHFACLVDHVDAAQEISKRSLSKGLRSAVYLDVNIGMGRTGVSLEGIERLVMDIHLLEGIQLVGVHGYDGHIHDKDYKLREKQSQHSYGILETAYLMAQVSTSKPLTKVIGGSPSFPFHAERSDVECSPGTFVFWDFGYAENYAEQDFMLAAVLLTRVVSIVDHKHLCLDLGYKSVACESPQPRVKFFDPRIGEIKMQSEEHLVVEVSNTAQFNIGDALYAVPRHICPTVACYGELQVVNERQVDQIWTVYARNKKINY</sequence>
<keyword evidence="2" id="KW-1185">Reference proteome</keyword>
<proteinExistence type="predicted"/>
<accession>A0ACD5C1X1</accession>
<evidence type="ECO:0000313" key="2">
    <source>
        <dbReference type="Proteomes" id="UP001485301"/>
    </source>
</evidence>
<dbReference type="EMBL" id="CP151087">
    <property type="protein sequence ID" value="WZN55855.1"/>
    <property type="molecule type" value="Genomic_DNA"/>
</dbReference>
<protein>
    <submittedName>
        <fullName evidence="1">D-TA family PLP-dependent enzyme</fullName>
    </submittedName>
</protein>
<gene>
    <name evidence="1" type="ORF">AACH28_25035</name>
</gene>